<dbReference type="STRING" id="29435.SAMN05216588_115124"/>
<evidence type="ECO:0000313" key="1">
    <source>
        <dbReference type="EMBL" id="SDI36931.1"/>
    </source>
</evidence>
<organism evidence="1 2">
    <name type="scientific">Phytopseudomonas flavescens</name>
    <dbReference type="NCBI Taxonomy" id="29435"/>
    <lineage>
        <taxon>Bacteria</taxon>
        <taxon>Pseudomonadati</taxon>
        <taxon>Pseudomonadota</taxon>
        <taxon>Gammaproteobacteria</taxon>
        <taxon>Pseudomonadales</taxon>
        <taxon>Pseudomonadaceae</taxon>
        <taxon>Phytopseudomonas</taxon>
    </lineage>
</organism>
<dbReference type="Proteomes" id="UP000198606">
    <property type="component" value="Unassembled WGS sequence"/>
</dbReference>
<gene>
    <name evidence="1" type="ORF">SAMN05216588_115124</name>
</gene>
<evidence type="ECO:0000313" key="2">
    <source>
        <dbReference type="Proteomes" id="UP000198606"/>
    </source>
</evidence>
<dbReference type="AlphaFoldDB" id="A0A1G8K0H1"/>
<proteinExistence type="predicted"/>
<accession>A0A1G8K0H1</accession>
<name>A0A1G8K0H1_9GAMM</name>
<sequence length="147" mass="15850">MSTLRQAAYGLALLVAIALLIWGSYQQSQAAQARAKADAGRIATLEQRSARQAQTIITLGADIAAQRLAQQSLQNTRADLQQANAVHQMLKKETVRNDPPAQNWAAQPLPALTRRLHQRPAITGTAGYRAFLSSRNTLQPAAGGADR</sequence>
<protein>
    <submittedName>
        <fullName evidence="1">Phage lysis regulatory protein, LysB family</fullName>
    </submittedName>
</protein>
<dbReference type="EMBL" id="FNDG01000015">
    <property type="protein sequence ID" value="SDI36931.1"/>
    <property type="molecule type" value="Genomic_DNA"/>
</dbReference>
<reference evidence="1 2" key="1">
    <citation type="submission" date="2016-10" db="EMBL/GenBank/DDBJ databases">
        <authorList>
            <person name="de Groot N.N."/>
        </authorList>
    </citation>
    <scope>NUCLEOTIDE SEQUENCE [LARGE SCALE GENOMIC DNA]</scope>
    <source>
        <strain evidence="1 2">LMG 18387</strain>
    </source>
</reference>